<gene>
    <name evidence="1" type="ORF">MCOR_38794</name>
</gene>
<dbReference type="EMBL" id="CACVKT020007059">
    <property type="protein sequence ID" value="CAC5405070.1"/>
    <property type="molecule type" value="Genomic_DNA"/>
</dbReference>
<organism evidence="1 2">
    <name type="scientific">Mytilus coruscus</name>
    <name type="common">Sea mussel</name>
    <dbReference type="NCBI Taxonomy" id="42192"/>
    <lineage>
        <taxon>Eukaryota</taxon>
        <taxon>Metazoa</taxon>
        <taxon>Spiralia</taxon>
        <taxon>Lophotrochozoa</taxon>
        <taxon>Mollusca</taxon>
        <taxon>Bivalvia</taxon>
        <taxon>Autobranchia</taxon>
        <taxon>Pteriomorphia</taxon>
        <taxon>Mytilida</taxon>
        <taxon>Mytiloidea</taxon>
        <taxon>Mytilidae</taxon>
        <taxon>Mytilinae</taxon>
        <taxon>Mytilus</taxon>
    </lineage>
</organism>
<name>A0A6J8DDA7_MYTCO</name>
<sequence length="180" mass="19887">MKLGRIRLKSGRVRLKLGRIRLKSGRVKLKLGRIRLKSGRIMLKLGQIRLKSGRVRLKSGEIYSFGHATPPALSGAHFKCLEHYSDILDSVVSLWKARTASESMEEKIKSRIYGNGAVKDAQNPDIPPNELHAIPPVAPVDCKMANKLPAGTAPAYEAIIEAAHDPAAIPPDEPKHWQYS</sequence>
<dbReference type="AlphaFoldDB" id="A0A6J8DDA7"/>
<protein>
    <submittedName>
        <fullName evidence="1">Uncharacterized protein</fullName>
    </submittedName>
</protein>
<accession>A0A6J8DDA7</accession>
<evidence type="ECO:0000313" key="1">
    <source>
        <dbReference type="EMBL" id="CAC5405070.1"/>
    </source>
</evidence>
<reference evidence="1 2" key="1">
    <citation type="submission" date="2020-06" db="EMBL/GenBank/DDBJ databases">
        <authorList>
            <person name="Li R."/>
            <person name="Bekaert M."/>
        </authorList>
    </citation>
    <scope>NUCLEOTIDE SEQUENCE [LARGE SCALE GENOMIC DNA]</scope>
    <source>
        <strain evidence="2">wild</strain>
    </source>
</reference>
<dbReference type="Proteomes" id="UP000507470">
    <property type="component" value="Unassembled WGS sequence"/>
</dbReference>
<evidence type="ECO:0000313" key="2">
    <source>
        <dbReference type="Proteomes" id="UP000507470"/>
    </source>
</evidence>
<dbReference type="OrthoDB" id="8825892at2759"/>
<proteinExistence type="predicted"/>
<keyword evidence="2" id="KW-1185">Reference proteome</keyword>